<dbReference type="InterPro" id="IPR036188">
    <property type="entry name" value="FAD/NAD-bd_sf"/>
</dbReference>
<comment type="caution">
    <text evidence="13">The sequence shown here is derived from an EMBL/GenBank/DDBJ whole genome shotgun (WGS) entry which is preliminary data.</text>
</comment>
<dbReference type="InterPro" id="IPR001100">
    <property type="entry name" value="Pyr_nuc-diS_OxRdtase"/>
</dbReference>
<protein>
    <recommendedName>
        <fullName evidence="2 10">Dihydrolipoyl dehydrogenase</fullName>
        <ecNumber evidence="2 10">1.8.1.4</ecNumber>
    </recommendedName>
</protein>
<dbReference type="PANTHER" id="PTHR22912:SF151">
    <property type="entry name" value="DIHYDROLIPOYL DEHYDROGENASE, MITOCHONDRIAL"/>
    <property type="match status" value="1"/>
</dbReference>
<comment type="miscellaneous">
    <text evidence="10">The active site is a redox-active disulfide bond.</text>
</comment>
<reference evidence="13 14" key="1">
    <citation type="submission" date="2021-08" db="EMBL/GenBank/DDBJ databases">
        <title>Caldovatus sediminis gen. nov., sp. nov., a moderately thermophilic bacterium isolated from a hot spring.</title>
        <authorList>
            <person name="Hu C.-J."/>
            <person name="Li W.-J."/>
            <person name="Xian W.-D."/>
        </authorList>
    </citation>
    <scope>NUCLEOTIDE SEQUENCE [LARGE SCALE GENOMIC DNA]</scope>
    <source>
        <strain evidence="13 14">SYSU G05006</strain>
    </source>
</reference>
<dbReference type="PANTHER" id="PTHR22912">
    <property type="entry name" value="DISULFIDE OXIDOREDUCTASE"/>
    <property type="match status" value="1"/>
</dbReference>
<feature type="domain" description="Pyridine nucleotide-disulphide oxidoreductase dimerisation" evidence="11">
    <location>
        <begin position="344"/>
        <end position="453"/>
    </location>
</feature>
<comment type="similarity">
    <text evidence="1 10">Belongs to the class-I pyridine nucleotide-disulfide oxidoreductase family.</text>
</comment>
<comment type="catalytic activity">
    <reaction evidence="9 10">
        <text>N(6)-[(R)-dihydrolipoyl]-L-lysyl-[protein] + NAD(+) = N(6)-[(R)-lipoyl]-L-lysyl-[protein] + NADH + H(+)</text>
        <dbReference type="Rhea" id="RHEA:15045"/>
        <dbReference type="Rhea" id="RHEA-COMP:10474"/>
        <dbReference type="Rhea" id="RHEA-COMP:10475"/>
        <dbReference type="ChEBI" id="CHEBI:15378"/>
        <dbReference type="ChEBI" id="CHEBI:57540"/>
        <dbReference type="ChEBI" id="CHEBI:57945"/>
        <dbReference type="ChEBI" id="CHEBI:83099"/>
        <dbReference type="ChEBI" id="CHEBI:83100"/>
        <dbReference type="EC" id="1.8.1.4"/>
    </reaction>
</comment>
<evidence type="ECO:0000259" key="11">
    <source>
        <dbReference type="Pfam" id="PF02852"/>
    </source>
</evidence>
<gene>
    <name evidence="13" type="primary">lpdA</name>
    <name evidence="13" type="ORF">K1J50_18045</name>
</gene>
<sequence>MPDSFDVIVIGAGPGGYVCALRAAQLGMKVACVEKRETLGGTCLNIGCIPSKALLQSSERYEEARHRLADHGIGVAGVTLDLGRMQARKAEVVSANVRGVEFLFRKNKVAWLKGEGRILGPGRVAVNGEEYAARHIVIATGSESIPLPGVAVDERVIVTSTGGLELDRVPQHLVVIGGGYIGLELGSVWRRLGAQVTVVEFLDRIVPGMDAEIGKAFERILARQGMRFRLRTKVTGARKGNEGVTLALEPAEGGPAEEIRADVVLVAIGRRPYVDGLGLEAAGVALDERGRVRTDGRFATSVPGIWAIGDCIAGPMLAHKAEEEGVAVAEIIAGQAGHVNYEAIPGVVYTWPEVAAVGRTEEQLKAEGIAYKVGRFPFTANGRARAMGETDGFVKLLADAATDRLLGAHIIGPDAGTLIAELALAIEFGASAEDVARTSHAHPSLNEAVKEAALAVDGRALHI</sequence>
<evidence type="ECO:0000313" key="13">
    <source>
        <dbReference type="EMBL" id="MBW8271382.1"/>
    </source>
</evidence>
<dbReference type="RefSeq" id="WP_220119146.1">
    <property type="nucleotide sequence ID" value="NZ_JAHZUY010000094.1"/>
</dbReference>
<dbReference type="InterPro" id="IPR050151">
    <property type="entry name" value="Class-I_Pyr_Nuc-Dis_Oxidored"/>
</dbReference>
<name>A0ABS7F6Y8_9PROT</name>
<dbReference type="EC" id="1.8.1.4" evidence="2 10"/>
<dbReference type="Pfam" id="PF02852">
    <property type="entry name" value="Pyr_redox_dim"/>
    <property type="match status" value="1"/>
</dbReference>
<dbReference type="PRINTS" id="PR00411">
    <property type="entry name" value="PNDRDTASEI"/>
</dbReference>
<dbReference type="PROSITE" id="PS00076">
    <property type="entry name" value="PYRIDINE_REDOX_1"/>
    <property type="match status" value="1"/>
</dbReference>
<dbReference type="GO" id="GO:0004148">
    <property type="term" value="F:dihydrolipoyl dehydrogenase (NADH) activity"/>
    <property type="evidence" value="ECO:0007669"/>
    <property type="project" value="UniProtKB-EC"/>
</dbReference>
<evidence type="ECO:0000259" key="12">
    <source>
        <dbReference type="Pfam" id="PF07992"/>
    </source>
</evidence>
<dbReference type="Gene3D" id="3.50.50.60">
    <property type="entry name" value="FAD/NAD(P)-binding domain"/>
    <property type="match status" value="2"/>
</dbReference>
<dbReference type="NCBIfam" id="TIGR01350">
    <property type="entry name" value="lipoamide_DH"/>
    <property type="match status" value="1"/>
</dbReference>
<evidence type="ECO:0000256" key="6">
    <source>
        <dbReference type="ARBA" id="ARBA00023027"/>
    </source>
</evidence>
<dbReference type="EMBL" id="JAHZUY010000094">
    <property type="protein sequence ID" value="MBW8271382.1"/>
    <property type="molecule type" value="Genomic_DNA"/>
</dbReference>
<dbReference type="InterPro" id="IPR006258">
    <property type="entry name" value="Lipoamide_DH"/>
</dbReference>
<evidence type="ECO:0000313" key="14">
    <source>
        <dbReference type="Proteomes" id="UP001519924"/>
    </source>
</evidence>
<evidence type="ECO:0000256" key="2">
    <source>
        <dbReference type="ARBA" id="ARBA00012608"/>
    </source>
</evidence>
<evidence type="ECO:0000256" key="3">
    <source>
        <dbReference type="ARBA" id="ARBA00022630"/>
    </source>
</evidence>
<dbReference type="PIRSF" id="PIRSF000350">
    <property type="entry name" value="Mercury_reductase_MerA"/>
    <property type="match status" value="1"/>
</dbReference>
<evidence type="ECO:0000256" key="4">
    <source>
        <dbReference type="ARBA" id="ARBA00022827"/>
    </source>
</evidence>
<dbReference type="Gene3D" id="3.30.390.30">
    <property type="match status" value="1"/>
</dbReference>
<dbReference type="PRINTS" id="PR00368">
    <property type="entry name" value="FADPNR"/>
</dbReference>
<evidence type="ECO:0000256" key="7">
    <source>
        <dbReference type="ARBA" id="ARBA00023157"/>
    </source>
</evidence>
<keyword evidence="5 10" id="KW-0560">Oxidoreductase</keyword>
<keyword evidence="6 10" id="KW-0520">NAD</keyword>
<evidence type="ECO:0000256" key="8">
    <source>
        <dbReference type="ARBA" id="ARBA00023284"/>
    </source>
</evidence>
<dbReference type="SUPFAM" id="SSF51905">
    <property type="entry name" value="FAD/NAD(P)-binding domain"/>
    <property type="match status" value="1"/>
</dbReference>
<dbReference type="SUPFAM" id="SSF55424">
    <property type="entry name" value="FAD/NAD-linked reductases, dimerisation (C-terminal) domain"/>
    <property type="match status" value="1"/>
</dbReference>
<accession>A0ABS7F6Y8</accession>
<evidence type="ECO:0000256" key="9">
    <source>
        <dbReference type="ARBA" id="ARBA00049187"/>
    </source>
</evidence>
<proteinExistence type="inferred from homology"/>
<feature type="domain" description="FAD/NAD(P)-binding" evidence="12">
    <location>
        <begin position="5"/>
        <end position="325"/>
    </location>
</feature>
<dbReference type="InterPro" id="IPR023753">
    <property type="entry name" value="FAD/NAD-binding_dom"/>
</dbReference>
<keyword evidence="8 10" id="KW-0676">Redox-active center</keyword>
<organism evidence="13 14">
    <name type="scientific">Caldovatus aquaticus</name>
    <dbReference type="NCBI Taxonomy" id="2865671"/>
    <lineage>
        <taxon>Bacteria</taxon>
        <taxon>Pseudomonadati</taxon>
        <taxon>Pseudomonadota</taxon>
        <taxon>Alphaproteobacteria</taxon>
        <taxon>Acetobacterales</taxon>
        <taxon>Roseomonadaceae</taxon>
        <taxon>Caldovatus</taxon>
    </lineage>
</organism>
<evidence type="ECO:0000256" key="1">
    <source>
        <dbReference type="ARBA" id="ARBA00007532"/>
    </source>
</evidence>
<keyword evidence="3 10" id="KW-0285">Flavoprotein</keyword>
<dbReference type="Proteomes" id="UP001519924">
    <property type="component" value="Unassembled WGS sequence"/>
</dbReference>
<evidence type="ECO:0000256" key="5">
    <source>
        <dbReference type="ARBA" id="ARBA00023002"/>
    </source>
</evidence>
<dbReference type="Pfam" id="PF07992">
    <property type="entry name" value="Pyr_redox_2"/>
    <property type="match status" value="1"/>
</dbReference>
<dbReference type="InterPro" id="IPR016156">
    <property type="entry name" value="FAD/NAD-linked_Rdtase_dimer_sf"/>
</dbReference>
<dbReference type="InterPro" id="IPR004099">
    <property type="entry name" value="Pyr_nucl-diS_OxRdtase_dimer"/>
</dbReference>
<keyword evidence="4 10" id="KW-0274">FAD</keyword>
<keyword evidence="14" id="KW-1185">Reference proteome</keyword>
<dbReference type="InterPro" id="IPR012999">
    <property type="entry name" value="Pyr_OxRdtase_I_AS"/>
</dbReference>
<keyword evidence="7" id="KW-1015">Disulfide bond</keyword>
<comment type="cofactor">
    <cofactor evidence="10">
        <name>FAD</name>
        <dbReference type="ChEBI" id="CHEBI:57692"/>
    </cofactor>
    <text evidence="10">Binds 1 FAD per subunit.</text>
</comment>
<evidence type="ECO:0000256" key="10">
    <source>
        <dbReference type="RuleBase" id="RU003692"/>
    </source>
</evidence>